<dbReference type="GO" id="GO:0016829">
    <property type="term" value="F:lyase activity"/>
    <property type="evidence" value="ECO:0007669"/>
    <property type="project" value="UniProtKB-KW"/>
</dbReference>
<dbReference type="RefSeq" id="WP_220102929.1">
    <property type="nucleotide sequence ID" value="NZ_JAHZSS010000003.1"/>
</dbReference>
<dbReference type="Proteomes" id="UP001166251">
    <property type="component" value="Unassembled WGS sequence"/>
</dbReference>
<feature type="signal peptide" evidence="1">
    <location>
        <begin position="1"/>
        <end position="21"/>
    </location>
</feature>
<proteinExistence type="predicted"/>
<keyword evidence="1" id="KW-0732">Signal</keyword>
<dbReference type="EMBL" id="JAHZSS010000003">
    <property type="protein sequence ID" value="MBW8190251.1"/>
    <property type="molecule type" value="Genomic_DNA"/>
</dbReference>
<feature type="chain" id="PRO_5047252433" evidence="1">
    <location>
        <begin position="22"/>
        <end position="765"/>
    </location>
</feature>
<dbReference type="InterPro" id="IPR006626">
    <property type="entry name" value="PbH1"/>
</dbReference>
<evidence type="ECO:0000256" key="1">
    <source>
        <dbReference type="SAM" id="SignalP"/>
    </source>
</evidence>
<dbReference type="InterPro" id="IPR011050">
    <property type="entry name" value="Pectin_lyase_fold/virulence"/>
</dbReference>
<dbReference type="Pfam" id="PF14592">
    <property type="entry name" value="Chondroitinas_B"/>
    <property type="match status" value="1"/>
</dbReference>
<protein>
    <submittedName>
        <fullName evidence="2">Alginate lyase</fullName>
    </submittedName>
</protein>
<accession>A0ABS7ED26</accession>
<evidence type="ECO:0000313" key="2">
    <source>
        <dbReference type="EMBL" id="MBW8190251.1"/>
    </source>
</evidence>
<dbReference type="Gene3D" id="2.160.20.10">
    <property type="entry name" value="Single-stranded right-handed beta-helix, Pectin lyase-like"/>
    <property type="match status" value="2"/>
</dbReference>
<reference evidence="2" key="1">
    <citation type="submission" date="2021-07" db="EMBL/GenBank/DDBJ databases">
        <title>Neiella marina sp. nov., isolated from the intestinal content of sea cucumber Apostichopus japonicus.</title>
        <authorList>
            <person name="Bai X."/>
        </authorList>
    </citation>
    <scope>NUCLEOTIDE SEQUENCE</scope>
    <source>
        <strain evidence="2">126</strain>
    </source>
</reference>
<evidence type="ECO:0000313" key="3">
    <source>
        <dbReference type="Proteomes" id="UP001166251"/>
    </source>
</evidence>
<organism evidence="2 3">
    <name type="scientific">Neiella holothuriorum</name>
    <dbReference type="NCBI Taxonomy" id="2870530"/>
    <lineage>
        <taxon>Bacteria</taxon>
        <taxon>Pseudomonadati</taxon>
        <taxon>Pseudomonadota</taxon>
        <taxon>Gammaproteobacteria</taxon>
        <taxon>Alteromonadales</taxon>
        <taxon>Echinimonadaceae</taxon>
        <taxon>Neiella</taxon>
    </lineage>
</organism>
<sequence>MKKRFLSIGLVLLTTSNVLLAKDIFIEDDKSLKAAIKKAVAGDNLILKNGTYNDMNIVFYGEGTEDKPITLKAETPGEVFIEGLSNLQIGGSYLNVEGLHFRNGYTPSKVVVSFKIDDERVAYNSKFTNNVIEEFTQKDREIRDQWIALWGQHNEISNNFIAGKSSPGPTIMVELKGNEHIHNHHQITNNYFGHKPRQGGPAGETIQVGSSYTSMAPSYTNIENNLFEYNNGEVEIISSKSNHNQFKNNVFFESEGSLVLRHGNYSNIDGNIFIGDGENEHMGGIRVINTGHWITNNYFYKLKGEQFRAPIAVMNGIPYSPLNRYNQVTDVVVAYNTWVETATPWHFSVGSNVEQSDVLPPSEIRSARPDRTVFANNLIYNSEKAEYPIHSYDEVDGIKFVNNVSNHANKSSVGEEGIAKQNLSMTALSDYLMVPGLSREAFYHGFGFDKITTDLLGNERANGNRVGAIASDANSGEALFDRENFGPSWFSTAQEAREASVIKASNSAELIAAVAAAQSGDVVELTAAHYTIDQPIEINKQILIKSSDAKQKATLNVTAANTAFLMLPKGNLHLDAVVMQGNGQQNAISTLDKYMSKAYDVAITNSELSHFDNVLDVSRGSFADTILVENSTFTDLNNGFMLNKETQNRGTYNVEHLTITNSSFDSVEGMIVDYHRGGYDESTIGGNLVFKNNVVTNSGKDQAQNLLIKNHGIVNVTLKGNTFKNNPVELVAVLWGEKDQKPVDNKVVESGEITIVQNLKLDLMY</sequence>
<comment type="caution">
    <text evidence="2">The sequence shown here is derived from an EMBL/GenBank/DDBJ whole genome shotgun (WGS) entry which is preliminary data.</text>
</comment>
<name>A0ABS7ED26_9GAMM</name>
<gene>
    <name evidence="2" type="ORF">K0504_04305</name>
</gene>
<dbReference type="InterPro" id="IPR039513">
    <property type="entry name" value="PL-6"/>
</dbReference>
<keyword evidence="3" id="KW-1185">Reference proteome</keyword>
<dbReference type="CDD" id="cd14251">
    <property type="entry name" value="PL-6"/>
    <property type="match status" value="1"/>
</dbReference>
<keyword evidence="2" id="KW-0456">Lyase</keyword>
<dbReference type="SMART" id="SM00710">
    <property type="entry name" value="PbH1"/>
    <property type="match status" value="6"/>
</dbReference>
<dbReference type="SUPFAM" id="SSF51126">
    <property type="entry name" value="Pectin lyase-like"/>
    <property type="match status" value="2"/>
</dbReference>
<dbReference type="InterPro" id="IPR012334">
    <property type="entry name" value="Pectin_lyas_fold"/>
</dbReference>